<accession>A0A2P2P1N6</accession>
<sequence length="44" mass="5604">MRFNWPCSPAKVLYFLFLVKKKKRQDIFFFKFLSLRHKCMRAWF</sequence>
<organism evidence="1">
    <name type="scientific">Rhizophora mucronata</name>
    <name type="common">Asiatic mangrove</name>
    <dbReference type="NCBI Taxonomy" id="61149"/>
    <lineage>
        <taxon>Eukaryota</taxon>
        <taxon>Viridiplantae</taxon>
        <taxon>Streptophyta</taxon>
        <taxon>Embryophyta</taxon>
        <taxon>Tracheophyta</taxon>
        <taxon>Spermatophyta</taxon>
        <taxon>Magnoliopsida</taxon>
        <taxon>eudicotyledons</taxon>
        <taxon>Gunneridae</taxon>
        <taxon>Pentapetalae</taxon>
        <taxon>rosids</taxon>
        <taxon>fabids</taxon>
        <taxon>Malpighiales</taxon>
        <taxon>Rhizophoraceae</taxon>
        <taxon>Rhizophora</taxon>
    </lineage>
</organism>
<dbReference type="AlphaFoldDB" id="A0A2P2P1N6"/>
<evidence type="ECO:0000313" key="1">
    <source>
        <dbReference type="EMBL" id="MBX48620.1"/>
    </source>
</evidence>
<reference evidence="1" key="1">
    <citation type="submission" date="2018-02" db="EMBL/GenBank/DDBJ databases">
        <title>Rhizophora mucronata_Transcriptome.</title>
        <authorList>
            <person name="Meera S.P."/>
            <person name="Sreeshan A."/>
            <person name="Augustine A."/>
        </authorList>
    </citation>
    <scope>NUCLEOTIDE SEQUENCE</scope>
    <source>
        <tissue evidence="1">Leaf</tissue>
    </source>
</reference>
<name>A0A2P2P1N6_RHIMU</name>
<protein>
    <submittedName>
        <fullName evidence="1">Uncharacterized protein</fullName>
    </submittedName>
</protein>
<dbReference type="EMBL" id="GGEC01068136">
    <property type="protein sequence ID" value="MBX48620.1"/>
    <property type="molecule type" value="Transcribed_RNA"/>
</dbReference>
<proteinExistence type="predicted"/>